<protein>
    <submittedName>
        <fullName evidence="8">Exopolysaccharide biosynthesis protein</fullName>
    </submittedName>
</protein>
<evidence type="ECO:0000313" key="9">
    <source>
        <dbReference type="Proteomes" id="UP000273611"/>
    </source>
</evidence>
<feature type="signal peptide" evidence="4">
    <location>
        <begin position="1"/>
        <end position="31"/>
    </location>
</feature>
<evidence type="ECO:0000256" key="2">
    <source>
        <dbReference type="SAM" id="Coils"/>
    </source>
</evidence>
<feature type="domain" description="Polysaccharide export protein N-terminal" evidence="5">
    <location>
        <begin position="30"/>
        <end position="102"/>
    </location>
</feature>
<feature type="region of interest" description="Disordered" evidence="3">
    <location>
        <begin position="418"/>
        <end position="465"/>
    </location>
</feature>
<evidence type="ECO:0000256" key="4">
    <source>
        <dbReference type="SAM" id="SignalP"/>
    </source>
</evidence>
<evidence type="ECO:0000259" key="7">
    <source>
        <dbReference type="Pfam" id="PF25994"/>
    </source>
</evidence>
<feature type="compositionally biased region" description="Low complexity" evidence="3">
    <location>
        <begin position="431"/>
        <end position="446"/>
    </location>
</feature>
<keyword evidence="1 4" id="KW-0732">Signal</keyword>
<dbReference type="EMBL" id="RIBW01000016">
    <property type="protein sequence ID" value="RUL97526.1"/>
    <property type="molecule type" value="Genomic_DNA"/>
</dbReference>
<evidence type="ECO:0000256" key="3">
    <source>
        <dbReference type="SAM" id="MobiDB-lite"/>
    </source>
</evidence>
<dbReference type="Proteomes" id="UP000273611">
    <property type="component" value="Unassembled WGS sequence"/>
</dbReference>
<dbReference type="Pfam" id="PF25994">
    <property type="entry name" value="HH_AprE"/>
    <property type="match status" value="1"/>
</dbReference>
<organism evidence="8 9">
    <name type="scientific">Rhizobium anhuiense</name>
    <dbReference type="NCBI Taxonomy" id="1184720"/>
    <lineage>
        <taxon>Bacteria</taxon>
        <taxon>Pseudomonadati</taxon>
        <taxon>Pseudomonadota</taxon>
        <taxon>Alphaproteobacteria</taxon>
        <taxon>Hyphomicrobiales</taxon>
        <taxon>Rhizobiaceae</taxon>
        <taxon>Rhizobium/Agrobacterium group</taxon>
        <taxon>Rhizobium</taxon>
    </lineage>
</organism>
<sequence length="465" mass="50751">MQHTSLSDRLVSVALALLVFSCMTGWSVAHAENYTLVPEDQVRLRVVEWRSSDSRYASWEALDGTYAVDDAGNLSIPIAGQVQAIGKTTQQVADAIAGALSEKAELPGKPFIALEIAQHAPIFVTGTVQTPGRYAFEADMTVMKAVSIAGGFLRDREENTVFERDRIQAAGAYRTAILNRRDLLMRQARLRAEIAGEQSFEIPAELVGTPDVDKLKAQELNLMRLRRVDIQSQIDAASDLARLYGQQVESLEAKINSQKRQIDLAQKELDNVNSLVSKGLVSNSRQVSVDRWAADAQGTLIDLEVALTTARQGLSEADRSKINIANRQNSENQELLNQVNLAIGRAAIDIQVAQLLGEQAGYSAQLAQMNTDMPGLGRAQKNYRIVRRNDDGTYRNIEADETTTLRPHDVVEIGIDTDTDTDLQTPPPPLQLQSAPQQQSSAVPLSNVAGDNQAAPGWISQTGAN</sequence>
<evidence type="ECO:0000259" key="5">
    <source>
        <dbReference type="Pfam" id="PF02563"/>
    </source>
</evidence>
<dbReference type="InterPro" id="IPR003715">
    <property type="entry name" value="Poly_export_N"/>
</dbReference>
<dbReference type="RefSeq" id="WP_097595694.1">
    <property type="nucleotide sequence ID" value="NZ_BMFI01000015.1"/>
</dbReference>
<evidence type="ECO:0000313" key="8">
    <source>
        <dbReference type="EMBL" id="RUL97526.1"/>
    </source>
</evidence>
<dbReference type="GeneID" id="75221560"/>
<dbReference type="PANTHER" id="PTHR33619:SF3">
    <property type="entry name" value="POLYSACCHARIDE EXPORT PROTEIN GFCE-RELATED"/>
    <property type="match status" value="1"/>
</dbReference>
<comment type="caution">
    <text evidence="8">The sequence shown here is derived from an EMBL/GenBank/DDBJ whole genome shotgun (WGS) entry which is preliminary data.</text>
</comment>
<accession>A0A3S0SPE8</accession>
<name>A0A3S0SPE8_9HYPH</name>
<dbReference type="Pfam" id="PF10531">
    <property type="entry name" value="SLBB"/>
    <property type="match status" value="1"/>
</dbReference>
<evidence type="ECO:0000259" key="6">
    <source>
        <dbReference type="Pfam" id="PF10531"/>
    </source>
</evidence>
<feature type="domain" description="Soluble ligand binding" evidence="6">
    <location>
        <begin position="122"/>
        <end position="156"/>
    </location>
</feature>
<dbReference type="InterPro" id="IPR019554">
    <property type="entry name" value="Soluble_ligand-bd"/>
</dbReference>
<dbReference type="InterPro" id="IPR058781">
    <property type="entry name" value="HH_AprE-like"/>
</dbReference>
<proteinExistence type="predicted"/>
<evidence type="ECO:0000256" key="1">
    <source>
        <dbReference type="ARBA" id="ARBA00022729"/>
    </source>
</evidence>
<dbReference type="Gene3D" id="3.10.560.10">
    <property type="entry name" value="Outer membrane lipoprotein wza domain like"/>
    <property type="match status" value="1"/>
</dbReference>
<feature type="domain" description="AprE-like long alpha-helical hairpin" evidence="7">
    <location>
        <begin position="178"/>
        <end position="347"/>
    </location>
</feature>
<dbReference type="PANTHER" id="PTHR33619">
    <property type="entry name" value="POLYSACCHARIDE EXPORT PROTEIN GFCE-RELATED"/>
    <property type="match status" value="1"/>
</dbReference>
<feature type="chain" id="PRO_5018629133" evidence="4">
    <location>
        <begin position="32"/>
        <end position="465"/>
    </location>
</feature>
<dbReference type="Pfam" id="PF02563">
    <property type="entry name" value="Poly_export"/>
    <property type="match status" value="1"/>
</dbReference>
<dbReference type="InterPro" id="IPR049712">
    <property type="entry name" value="Poly_export"/>
</dbReference>
<reference evidence="8 9" key="1">
    <citation type="journal article" date="2015" name="Int. J. Syst. Evol. Microbiol.">
        <title>Rhizobium anhuiense sp. nov., isolated from effective nodules of Vicia faba and Pisum sativum.</title>
        <authorList>
            <person name="Zhang Y.J."/>
            <person name="Zheng W.T."/>
            <person name="Everall I."/>
            <person name="Young J.P."/>
            <person name="Zhang X.X."/>
            <person name="Tian C.F."/>
            <person name="Sui X.H."/>
            <person name="Wang E.T."/>
            <person name="Chen W.X."/>
        </authorList>
    </citation>
    <scope>NUCLEOTIDE SEQUENCE [LARGE SCALE GENOMIC DNA]</scope>
    <source>
        <strain evidence="8 9">CCBAU 23252</strain>
    </source>
</reference>
<dbReference type="AlphaFoldDB" id="A0A3S0SPE8"/>
<dbReference type="GO" id="GO:0015159">
    <property type="term" value="F:polysaccharide transmembrane transporter activity"/>
    <property type="evidence" value="ECO:0007669"/>
    <property type="project" value="InterPro"/>
</dbReference>
<dbReference type="Gene3D" id="3.30.1950.10">
    <property type="entry name" value="wza like domain"/>
    <property type="match status" value="1"/>
</dbReference>
<feature type="coiled-coil region" evidence="2">
    <location>
        <begin position="241"/>
        <end position="275"/>
    </location>
</feature>
<gene>
    <name evidence="8" type="ORF">EEQ99_26685</name>
</gene>
<keyword evidence="2" id="KW-0175">Coiled coil</keyword>